<dbReference type="SUPFAM" id="SSF53067">
    <property type="entry name" value="Actin-like ATPase domain"/>
    <property type="match status" value="1"/>
</dbReference>
<comment type="caution">
    <text evidence="2">The sequence shown here is derived from an EMBL/GenBank/DDBJ whole genome shotgun (WGS) entry which is preliminary data.</text>
</comment>
<dbReference type="PANTHER" id="PTHR11735:SF11">
    <property type="entry name" value="TRNA THREONYLCARBAMOYLADENOSINE BIOSYNTHESIS PROTEIN TSAB"/>
    <property type="match status" value="1"/>
</dbReference>
<protein>
    <submittedName>
        <fullName evidence="2">tRNA (Adenosine(37)-N6)-threonylcarbamoyltransferase complex dimerization subunit type 1 TsaB</fullName>
    </submittedName>
</protein>
<dbReference type="AlphaFoldDB" id="A0A9D1GBB0"/>
<reference evidence="2" key="1">
    <citation type="submission" date="2020-10" db="EMBL/GenBank/DDBJ databases">
        <authorList>
            <person name="Gilroy R."/>
        </authorList>
    </citation>
    <scope>NUCLEOTIDE SEQUENCE</scope>
    <source>
        <strain evidence="2">CHK195-26880</strain>
    </source>
</reference>
<dbReference type="GO" id="GO:0002949">
    <property type="term" value="P:tRNA threonylcarbamoyladenosine modification"/>
    <property type="evidence" value="ECO:0007669"/>
    <property type="project" value="InterPro"/>
</dbReference>
<dbReference type="CDD" id="cd24032">
    <property type="entry name" value="ASKHA_NBD_TsaB"/>
    <property type="match status" value="1"/>
</dbReference>
<dbReference type="InterPro" id="IPR043129">
    <property type="entry name" value="ATPase_NBD"/>
</dbReference>
<feature type="domain" description="Gcp-like" evidence="1">
    <location>
        <begin position="33"/>
        <end position="144"/>
    </location>
</feature>
<gene>
    <name evidence="2" type="primary">tsaB</name>
    <name evidence="2" type="ORF">IAB59_03990</name>
</gene>
<dbReference type="Proteomes" id="UP000886833">
    <property type="component" value="Unassembled WGS sequence"/>
</dbReference>
<organism evidence="2 3">
    <name type="scientific">Candidatus Onthousia faecipullorum</name>
    <dbReference type="NCBI Taxonomy" id="2840887"/>
    <lineage>
        <taxon>Bacteria</taxon>
        <taxon>Bacillati</taxon>
        <taxon>Bacillota</taxon>
        <taxon>Bacilli</taxon>
        <taxon>Candidatus Onthousia</taxon>
    </lineage>
</organism>
<dbReference type="Pfam" id="PF00814">
    <property type="entry name" value="TsaD"/>
    <property type="match status" value="1"/>
</dbReference>
<evidence type="ECO:0000313" key="3">
    <source>
        <dbReference type="Proteomes" id="UP000886833"/>
    </source>
</evidence>
<evidence type="ECO:0000259" key="1">
    <source>
        <dbReference type="Pfam" id="PF00814"/>
    </source>
</evidence>
<dbReference type="NCBIfam" id="TIGR03725">
    <property type="entry name" value="T6A_YeaZ"/>
    <property type="match status" value="1"/>
</dbReference>
<dbReference type="GO" id="GO:0005829">
    <property type="term" value="C:cytosol"/>
    <property type="evidence" value="ECO:0007669"/>
    <property type="project" value="TreeGrafter"/>
</dbReference>
<evidence type="ECO:0000313" key="2">
    <source>
        <dbReference type="EMBL" id="HIT37621.1"/>
    </source>
</evidence>
<proteinExistence type="predicted"/>
<accession>A0A9D1GBB0</accession>
<reference evidence="2" key="2">
    <citation type="journal article" date="2021" name="PeerJ">
        <title>Extensive microbial diversity within the chicken gut microbiome revealed by metagenomics and culture.</title>
        <authorList>
            <person name="Gilroy R."/>
            <person name="Ravi A."/>
            <person name="Getino M."/>
            <person name="Pursley I."/>
            <person name="Horton D.L."/>
            <person name="Alikhan N.F."/>
            <person name="Baker D."/>
            <person name="Gharbi K."/>
            <person name="Hall N."/>
            <person name="Watson M."/>
            <person name="Adriaenssens E.M."/>
            <person name="Foster-Nyarko E."/>
            <person name="Jarju S."/>
            <person name="Secka A."/>
            <person name="Antonio M."/>
            <person name="Oren A."/>
            <person name="Chaudhuri R.R."/>
            <person name="La Ragione R."/>
            <person name="Hildebrand F."/>
            <person name="Pallen M.J."/>
        </authorList>
    </citation>
    <scope>NUCLEOTIDE SEQUENCE</scope>
    <source>
        <strain evidence="2">CHK195-26880</strain>
    </source>
</reference>
<dbReference type="Gene3D" id="3.30.420.40">
    <property type="match status" value="1"/>
</dbReference>
<dbReference type="InterPro" id="IPR022496">
    <property type="entry name" value="T6A_TsaB"/>
</dbReference>
<dbReference type="Gene3D" id="3.30.420.200">
    <property type="match status" value="1"/>
</dbReference>
<dbReference type="PANTHER" id="PTHR11735">
    <property type="entry name" value="TRNA N6-ADENOSINE THREONYLCARBAMOYLTRANSFERASE"/>
    <property type="match status" value="1"/>
</dbReference>
<dbReference type="InterPro" id="IPR000905">
    <property type="entry name" value="Gcp-like_dom"/>
</dbReference>
<dbReference type="EMBL" id="DVKQ01000052">
    <property type="protein sequence ID" value="HIT37621.1"/>
    <property type="molecule type" value="Genomic_DNA"/>
</dbReference>
<sequence length="208" mass="23410">MRVLYIDTSSDYLYSGIVIDDKLISSIKKKYEKDLSKEALPKVIELFDKADITPKDLDKIIVVNGPGSFTGIRIGITIAKTIGWALNINITPISGLTAMAISCNNNTYKMPLIDARRGYVYGAIYDKDNNNVIEDSHIDLKDLLDKSKYLDEVTVITNNDIDINLKKEKYNPDILKIVKQFENNEGINPHLVNPIYLKKTEAEEKAGL</sequence>
<name>A0A9D1GBB0_9FIRM</name>